<feature type="non-terminal residue" evidence="1">
    <location>
        <position position="53"/>
    </location>
</feature>
<organism evidence="1">
    <name type="scientific">marine sediment metagenome</name>
    <dbReference type="NCBI Taxonomy" id="412755"/>
    <lineage>
        <taxon>unclassified sequences</taxon>
        <taxon>metagenomes</taxon>
        <taxon>ecological metagenomes</taxon>
    </lineage>
</organism>
<protein>
    <submittedName>
        <fullName evidence="1">Uncharacterized protein</fullName>
    </submittedName>
</protein>
<accession>A0A0F9HFM3</accession>
<dbReference type="EMBL" id="LAZR01017057">
    <property type="protein sequence ID" value="KKM01957.1"/>
    <property type="molecule type" value="Genomic_DNA"/>
</dbReference>
<proteinExistence type="predicted"/>
<evidence type="ECO:0000313" key="1">
    <source>
        <dbReference type="EMBL" id="KKM01957.1"/>
    </source>
</evidence>
<sequence length="53" mass="6273">MGWWSWSTADYYKRATKGFDKWFHSFWKPVAVVKHCKLDIDLYVCGSEQAAID</sequence>
<reference evidence="1" key="1">
    <citation type="journal article" date="2015" name="Nature">
        <title>Complex archaea that bridge the gap between prokaryotes and eukaryotes.</title>
        <authorList>
            <person name="Spang A."/>
            <person name="Saw J.H."/>
            <person name="Jorgensen S.L."/>
            <person name="Zaremba-Niedzwiedzka K."/>
            <person name="Martijn J."/>
            <person name="Lind A.E."/>
            <person name="van Eijk R."/>
            <person name="Schleper C."/>
            <person name="Guy L."/>
            <person name="Ettema T.J."/>
        </authorList>
    </citation>
    <scope>NUCLEOTIDE SEQUENCE</scope>
</reference>
<dbReference type="AlphaFoldDB" id="A0A0F9HFM3"/>
<name>A0A0F9HFM3_9ZZZZ</name>
<gene>
    <name evidence="1" type="ORF">LCGC14_1789220</name>
</gene>
<comment type="caution">
    <text evidence="1">The sequence shown here is derived from an EMBL/GenBank/DDBJ whole genome shotgun (WGS) entry which is preliminary data.</text>
</comment>